<dbReference type="OrthoDB" id="2298205at2"/>
<protein>
    <submittedName>
        <fullName evidence="3">Uncharacterized protein</fullName>
    </submittedName>
</protein>
<evidence type="ECO:0000313" key="4">
    <source>
        <dbReference type="Proteomes" id="UP000051638"/>
    </source>
</evidence>
<keyword evidence="2" id="KW-0472">Membrane</keyword>
<dbReference type="EMBL" id="AYYI01000021">
    <property type="protein sequence ID" value="KRM98975.1"/>
    <property type="molecule type" value="Genomic_DNA"/>
</dbReference>
<reference evidence="3 4" key="1">
    <citation type="journal article" date="2015" name="Genome Announc.">
        <title>Expanding the biotechnology potential of lactobacilli through comparative genomics of 213 strains and associated genera.</title>
        <authorList>
            <person name="Sun Z."/>
            <person name="Harris H.M."/>
            <person name="McCann A."/>
            <person name="Guo C."/>
            <person name="Argimon S."/>
            <person name="Zhang W."/>
            <person name="Yang X."/>
            <person name="Jeffery I.B."/>
            <person name="Cooney J.C."/>
            <person name="Kagawa T.F."/>
            <person name="Liu W."/>
            <person name="Song Y."/>
            <person name="Salvetti E."/>
            <person name="Wrobel A."/>
            <person name="Rasinkangas P."/>
            <person name="Parkhill J."/>
            <person name="Rea M.C."/>
            <person name="O'Sullivan O."/>
            <person name="Ritari J."/>
            <person name="Douillard F.P."/>
            <person name="Paul Ross R."/>
            <person name="Yang R."/>
            <person name="Briner A.E."/>
            <person name="Felis G.E."/>
            <person name="de Vos W.M."/>
            <person name="Barrangou R."/>
            <person name="Klaenhammer T.R."/>
            <person name="Caufield P.W."/>
            <person name="Cui Y."/>
            <person name="Zhang H."/>
            <person name="O'Toole P.W."/>
        </authorList>
    </citation>
    <scope>NUCLEOTIDE SEQUENCE [LARGE SCALE GENOMIC DNA]</scope>
    <source>
        <strain evidence="3 4">DSM 20253</strain>
    </source>
</reference>
<dbReference type="PATRIC" id="fig|1423796.3.peg.628"/>
<evidence type="ECO:0000313" key="3">
    <source>
        <dbReference type="EMBL" id="KRM98975.1"/>
    </source>
</evidence>
<feature type="compositionally biased region" description="Basic and acidic residues" evidence="1">
    <location>
        <begin position="128"/>
        <end position="141"/>
    </location>
</feature>
<dbReference type="STRING" id="1423796.FC24_GL000610"/>
<proteinExistence type="predicted"/>
<dbReference type="RefSeq" id="WP_057873430.1">
    <property type="nucleotide sequence ID" value="NZ_AYYI01000021.1"/>
</dbReference>
<evidence type="ECO:0000256" key="1">
    <source>
        <dbReference type="SAM" id="MobiDB-lite"/>
    </source>
</evidence>
<dbReference type="Proteomes" id="UP000051638">
    <property type="component" value="Unassembled WGS sequence"/>
</dbReference>
<keyword evidence="2" id="KW-1133">Transmembrane helix</keyword>
<comment type="caution">
    <text evidence="3">The sequence shown here is derived from an EMBL/GenBank/DDBJ whole genome shotgun (WGS) entry which is preliminary data.</text>
</comment>
<keyword evidence="2" id="KW-0812">Transmembrane</keyword>
<gene>
    <name evidence="3" type="ORF">FC24_GL000610</name>
</gene>
<sequence length="189" mass="20682">MTQHDQKNSRVARHAKQRAQRAPKRTTAKQPISKASQTQQPFIIRHRWGLIFIVILIVAFGIYAEFSSIAKDNQTTEPQTTQTTNHHQDTQQAASSSHSSTSDTSSSSDTSSDTTDSNSDADTDEADKESTDSESDGKTDSAGDGQTFSSVSEAVSWGRAHASTWLNQGYHNFNVVSDGHGGYQLQYVK</sequence>
<feature type="compositionally biased region" description="Low complexity" evidence="1">
    <location>
        <begin position="74"/>
        <end position="118"/>
    </location>
</feature>
<feature type="transmembrane region" description="Helical" evidence="2">
    <location>
        <begin position="48"/>
        <end position="66"/>
    </location>
</feature>
<accession>A0A0R2D4I8</accession>
<feature type="compositionally biased region" description="Basic residues" evidence="1">
    <location>
        <begin position="10"/>
        <end position="27"/>
    </location>
</feature>
<organism evidence="3 4">
    <name type="scientific">Loigolactobacillus rennini DSM 20253</name>
    <dbReference type="NCBI Taxonomy" id="1423796"/>
    <lineage>
        <taxon>Bacteria</taxon>
        <taxon>Bacillati</taxon>
        <taxon>Bacillota</taxon>
        <taxon>Bacilli</taxon>
        <taxon>Lactobacillales</taxon>
        <taxon>Lactobacillaceae</taxon>
        <taxon>Loigolactobacillus</taxon>
    </lineage>
</organism>
<feature type="region of interest" description="Disordered" evidence="1">
    <location>
        <begin position="1"/>
        <end position="38"/>
    </location>
</feature>
<keyword evidence="4" id="KW-1185">Reference proteome</keyword>
<evidence type="ECO:0000256" key="2">
    <source>
        <dbReference type="SAM" id="Phobius"/>
    </source>
</evidence>
<dbReference type="AlphaFoldDB" id="A0A0R2D4I8"/>
<name>A0A0R2D4I8_9LACO</name>
<feature type="compositionally biased region" description="Polar residues" evidence="1">
    <location>
        <begin position="28"/>
        <end position="38"/>
    </location>
</feature>
<feature type="region of interest" description="Disordered" evidence="1">
    <location>
        <begin position="74"/>
        <end position="148"/>
    </location>
</feature>